<comment type="caution">
    <text evidence="1">The sequence shown here is derived from an EMBL/GenBank/DDBJ whole genome shotgun (WGS) entry which is preliminary data.</text>
</comment>
<dbReference type="Proteomes" id="UP000261080">
    <property type="component" value="Unassembled WGS sequence"/>
</dbReference>
<organism evidence="1 2">
    <name type="scientific">Sellimonas intestinalis</name>
    <dbReference type="NCBI Taxonomy" id="1653434"/>
    <lineage>
        <taxon>Bacteria</taxon>
        <taxon>Bacillati</taxon>
        <taxon>Bacillota</taxon>
        <taxon>Clostridia</taxon>
        <taxon>Lachnospirales</taxon>
        <taxon>Lachnospiraceae</taxon>
        <taxon>Sellimonas</taxon>
    </lineage>
</organism>
<reference evidence="1 2" key="1">
    <citation type="submission" date="2018-08" db="EMBL/GenBank/DDBJ databases">
        <title>A genome reference for cultivated species of the human gut microbiota.</title>
        <authorList>
            <person name="Zou Y."/>
            <person name="Xue W."/>
            <person name="Luo G."/>
        </authorList>
    </citation>
    <scope>NUCLEOTIDE SEQUENCE [LARGE SCALE GENOMIC DNA]</scope>
    <source>
        <strain evidence="1 2">AF37-2AT</strain>
    </source>
</reference>
<evidence type="ECO:0000313" key="2">
    <source>
        <dbReference type="Proteomes" id="UP000261080"/>
    </source>
</evidence>
<dbReference type="EMBL" id="QVLX01000002">
    <property type="protein sequence ID" value="RGE88589.1"/>
    <property type="molecule type" value="Genomic_DNA"/>
</dbReference>
<protein>
    <submittedName>
        <fullName evidence="1">Uncharacterized protein</fullName>
    </submittedName>
</protein>
<keyword evidence="2" id="KW-1185">Reference proteome</keyword>
<dbReference type="OrthoDB" id="1969474at2"/>
<evidence type="ECO:0000313" key="1">
    <source>
        <dbReference type="EMBL" id="RGE88589.1"/>
    </source>
</evidence>
<sequence>MFEILAQEAQEEQGKIQIFMDPDFSSIIDYLASLGCRNHSLQIEHIFCMDNTQQLMDNGQNYNLYCLEQILPLYTCGCLYNAYYFYDTMFTRKNTLEIFSVMLITSRYALLFTRDRSQGILFGNRASVQLYRNIFGRFYPSVSSFADKVTDVISQIQRLISFDFGEKDIYIFQPLPCLTYCLPEEFLDRYLYPDLPGREHVLGMLSDFIRRTKDSFSERRPYFLFTEQGVLDFLETGRVPDYPDYVYAPFSIRDRMFLIQEIMKKCLPQQLCMLKKNYFYSNRSISIFSSPHSGYLFLPVCNEADSCEQIYLDITESHLVSSFYDFLLYLKENFCYSPDETGKVLRRILQEFHTRV</sequence>
<gene>
    <name evidence="1" type="ORF">DW016_03330</name>
</gene>
<name>A0A3E3K406_9FIRM</name>
<dbReference type="RefSeq" id="WP_024733775.1">
    <property type="nucleotide sequence ID" value="NZ_JAAITK010000010.1"/>
</dbReference>
<dbReference type="AlphaFoldDB" id="A0A3E3K406"/>
<proteinExistence type="predicted"/>
<accession>A0A3E3K406</accession>